<evidence type="ECO:0000313" key="21">
    <source>
        <dbReference type="Proteomes" id="UP000091820"/>
    </source>
</evidence>
<feature type="region of interest" description="Disordered" evidence="18">
    <location>
        <begin position="887"/>
        <end position="918"/>
    </location>
</feature>
<keyword evidence="21" id="KW-1185">Reference proteome</keyword>
<evidence type="ECO:0000256" key="8">
    <source>
        <dbReference type="ARBA" id="ARBA00022824"/>
    </source>
</evidence>
<keyword evidence="12" id="KW-0968">Cytoplasmic vesicle</keyword>
<reference evidence="21" key="1">
    <citation type="submission" date="2014-03" db="EMBL/GenBank/DDBJ databases">
        <authorList>
            <person name="Aksoy S."/>
            <person name="Warren W."/>
            <person name="Wilson R.K."/>
        </authorList>
    </citation>
    <scope>NUCLEOTIDE SEQUENCE [LARGE SCALE GENOMIC DNA]</scope>
    <source>
        <strain evidence="21">IAEA</strain>
    </source>
</reference>
<dbReference type="SMART" id="SM00320">
    <property type="entry name" value="WD40"/>
    <property type="match status" value="6"/>
</dbReference>
<comment type="subcellular location">
    <subcellularLocation>
        <location evidence="1">Cytoplasmic vesicle membrane</location>
        <topology evidence="1">Peripheral membrane protein</topology>
        <orientation evidence="1">Cytoplasmic side</orientation>
    </subcellularLocation>
    <subcellularLocation>
        <location evidence="2">Endoplasmic reticulum membrane</location>
        <topology evidence="2">Peripheral membrane protein</topology>
    </subcellularLocation>
</comment>
<dbReference type="InterPro" id="IPR036322">
    <property type="entry name" value="WD40_repeat_dom_sf"/>
</dbReference>
<feature type="domain" description="Sec16 Sec23-binding" evidence="19">
    <location>
        <begin position="572"/>
        <end position="782"/>
    </location>
</feature>
<reference evidence="20" key="2">
    <citation type="submission" date="2020-05" db="UniProtKB">
        <authorList>
            <consortium name="EnsemblMetazoa"/>
        </authorList>
    </citation>
    <scope>IDENTIFICATION</scope>
    <source>
        <strain evidence="20">IAEA</strain>
    </source>
</reference>
<dbReference type="GO" id="GO:0015031">
    <property type="term" value="P:protein transport"/>
    <property type="evidence" value="ECO:0007669"/>
    <property type="project" value="UniProtKB-KW"/>
</dbReference>
<keyword evidence="4" id="KW-0813">Transport</keyword>
<keyword evidence="6 17" id="KW-0853">WD repeat</keyword>
<dbReference type="Gene3D" id="2.130.10.10">
    <property type="entry name" value="YVTN repeat-like/Quinoprotein amine dehydrogenase"/>
    <property type="match status" value="1"/>
</dbReference>
<dbReference type="EnsemblMetazoa" id="GBRI035210-RA">
    <property type="protein sequence ID" value="GBRI035210-PA"/>
    <property type="gene ID" value="GBRI035210"/>
</dbReference>
<keyword evidence="11" id="KW-0472">Membrane</keyword>
<dbReference type="Gene3D" id="1.20.940.10">
    <property type="entry name" value="Functional domain of the splicing factor Prp18"/>
    <property type="match status" value="1"/>
</dbReference>
<evidence type="ECO:0000256" key="9">
    <source>
        <dbReference type="ARBA" id="ARBA00022892"/>
    </source>
</evidence>
<dbReference type="PROSITE" id="PS50082">
    <property type="entry name" value="WD_REPEATS_2"/>
    <property type="match status" value="1"/>
</dbReference>
<keyword evidence="9" id="KW-0931">ER-Golgi transport</keyword>
<keyword evidence="5" id="KW-0963">Cytoplasm</keyword>
<name>A0A1A9WWQ7_9MUSC</name>
<comment type="similarity">
    <text evidence="3">Belongs to the WD repeat SEC31 family.</text>
</comment>
<evidence type="ECO:0000256" key="17">
    <source>
        <dbReference type="PROSITE-ProRule" id="PRU00221"/>
    </source>
</evidence>
<dbReference type="GO" id="GO:0005198">
    <property type="term" value="F:structural molecule activity"/>
    <property type="evidence" value="ECO:0007669"/>
    <property type="project" value="TreeGrafter"/>
</dbReference>
<dbReference type="FunFam" id="1.20.940.10:FF:000001">
    <property type="entry name" value="Protein transport protein Sec31A isoform A"/>
    <property type="match status" value="1"/>
</dbReference>
<dbReference type="STRING" id="37001.A0A1A9WWQ7"/>
<organism evidence="20 21">
    <name type="scientific">Glossina brevipalpis</name>
    <dbReference type="NCBI Taxonomy" id="37001"/>
    <lineage>
        <taxon>Eukaryota</taxon>
        <taxon>Metazoa</taxon>
        <taxon>Ecdysozoa</taxon>
        <taxon>Arthropoda</taxon>
        <taxon>Hexapoda</taxon>
        <taxon>Insecta</taxon>
        <taxon>Pterygota</taxon>
        <taxon>Neoptera</taxon>
        <taxon>Endopterygota</taxon>
        <taxon>Diptera</taxon>
        <taxon>Brachycera</taxon>
        <taxon>Muscomorpha</taxon>
        <taxon>Hippoboscoidea</taxon>
        <taxon>Glossinidae</taxon>
        <taxon>Glossina</taxon>
    </lineage>
</organism>
<evidence type="ECO:0000256" key="5">
    <source>
        <dbReference type="ARBA" id="ARBA00022490"/>
    </source>
</evidence>
<proteinExistence type="inferred from homology"/>
<dbReference type="Pfam" id="PF12931">
    <property type="entry name" value="TPR_Sec16"/>
    <property type="match status" value="1"/>
</dbReference>
<evidence type="ECO:0000313" key="20">
    <source>
        <dbReference type="EnsemblMetazoa" id="GBRI035210-PA"/>
    </source>
</evidence>
<feature type="repeat" description="WD" evidence="17">
    <location>
        <begin position="114"/>
        <end position="156"/>
    </location>
</feature>
<evidence type="ECO:0000256" key="4">
    <source>
        <dbReference type="ARBA" id="ARBA00022448"/>
    </source>
</evidence>
<evidence type="ECO:0000259" key="19">
    <source>
        <dbReference type="Pfam" id="PF12931"/>
    </source>
</evidence>
<dbReference type="GO" id="GO:0030127">
    <property type="term" value="C:COPII vesicle coat"/>
    <property type="evidence" value="ECO:0007669"/>
    <property type="project" value="TreeGrafter"/>
</dbReference>
<evidence type="ECO:0000256" key="18">
    <source>
        <dbReference type="SAM" id="MobiDB-lite"/>
    </source>
</evidence>
<evidence type="ECO:0000256" key="14">
    <source>
        <dbReference type="ARBA" id="ARBA00039468"/>
    </source>
</evidence>
<evidence type="ECO:0000256" key="12">
    <source>
        <dbReference type="ARBA" id="ARBA00023329"/>
    </source>
</evidence>
<dbReference type="VEuPathDB" id="VectorBase:GBRI035210"/>
<dbReference type="PANTHER" id="PTHR13923">
    <property type="entry name" value="SEC31-RELATED PROTEIN"/>
    <property type="match status" value="1"/>
</dbReference>
<dbReference type="GO" id="GO:0070971">
    <property type="term" value="C:endoplasmic reticulum exit site"/>
    <property type="evidence" value="ECO:0007669"/>
    <property type="project" value="TreeGrafter"/>
</dbReference>
<keyword evidence="8" id="KW-0256">Endoplasmic reticulum</keyword>
<dbReference type="InterPro" id="IPR024298">
    <property type="entry name" value="Sec16_Sec23-bd"/>
</dbReference>
<evidence type="ECO:0000256" key="3">
    <source>
        <dbReference type="ARBA" id="ARBA00009358"/>
    </source>
</evidence>
<evidence type="ECO:0000256" key="6">
    <source>
        <dbReference type="ARBA" id="ARBA00022574"/>
    </source>
</evidence>
<evidence type="ECO:0000256" key="1">
    <source>
        <dbReference type="ARBA" id="ARBA00004180"/>
    </source>
</evidence>
<evidence type="ECO:0000256" key="10">
    <source>
        <dbReference type="ARBA" id="ARBA00022927"/>
    </source>
</evidence>
<dbReference type="GO" id="GO:0007029">
    <property type="term" value="P:endoplasmic reticulum organization"/>
    <property type="evidence" value="ECO:0007669"/>
    <property type="project" value="TreeGrafter"/>
</dbReference>
<keyword evidence="7" id="KW-0677">Repeat</keyword>
<dbReference type="Pfam" id="PF00400">
    <property type="entry name" value="WD40"/>
    <property type="match status" value="2"/>
</dbReference>
<protein>
    <recommendedName>
        <fullName evidence="14">Protein transport protein Sec31A</fullName>
    </recommendedName>
    <alternativeName>
        <fullName evidence="16">SEC31-like protein 1</fullName>
    </alternativeName>
    <alternativeName>
        <fullName evidence="15">SEC31-related protein A</fullName>
    </alternativeName>
</protein>
<dbReference type="PANTHER" id="PTHR13923:SF11">
    <property type="entry name" value="SECRETORY 31, ISOFORM D"/>
    <property type="match status" value="1"/>
</dbReference>
<dbReference type="SUPFAM" id="SSF50978">
    <property type="entry name" value="WD40 repeat-like"/>
    <property type="match status" value="1"/>
</dbReference>
<feature type="compositionally biased region" description="Polar residues" evidence="18">
    <location>
        <begin position="906"/>
        <end position="918"/>
    </location>
</feature>
<sequence>MKIKELQKTVNIAWSPAPQEPIYLATGTAAQQFDSNAVSLLEIYSTNFSDPSYDLELTTSLTSQYRFQKLIWSPTGFGSTHRNGLLVGGCEGGHVMIYSPAKMLAEEDGLIARQDKHTGPVSGLDFNPFQSNLLASCASESEIFIWDLNNTTTHMNPGTKTMPMDDVKNVAWNRQVQHILASVFSTRCVIWDLRKSEQIIKLSDTQSHVRWHAIQWHPHMATQVWLASEDDQAPVVQLWDLRYATAPAKTMQIHQRGILGMSWCPRDTDLMVSCGKDNRIYCWNPNTTLTEGEILSEVATTATWYSDVQWCPRNPALIACSSLDGNVSIYSLFGGTQQQVQTSNKIADSFPGMDQFAHVPIPQQSTPTIYNDLKYAPKWIKKPVGVGFGFGGKLISFNTKNKMVTISQVTTEPKLVERARALEKSLSEAKFSDYCRQKADQMPDQSGRYLWYFIKANFERNSKEEILNLLGFNKEDIDGKFSQYVTKDVLNKLSQDVDQITNRITHLTHNGSKDVDCDQSTDGSINSELHPQVDQAAIFDNIATQKDNDSGEARKSTTQFKIPIGEHPDSLITEALLTGNIEAAVQLCIDSKRIAEALIIASTAGIDFLTEIQNRYLQEQKNELSQVISAVVTRDWMDFASSCAIESWKEALVAVLKHSDRKAINICERLGDRLLKECPQSLECTRNAMLCFVCAENIDKLIDSWHHLKRLEHQNPQHKLSTEELQELAEIVMLMNKSLEEQGVAVEINGEMAEFLTEYAGLLVAQGAFTTALSYMLEIKASTMNPEIDDLRQRIFNIVQPQCKVTAPNFNMPQQQSQNIYQTQQVPQLQQQPKGSFSHSAPINNMGFRNDSTAFSTQTAWNANAISNNMPPPVSSVTFNPATAPMPTHIKPPNNAEIAQPPRPVSTASSQDGSSRSGLHSRFKYVLDPSVAAADPLAGYGNAYNPPPPNTAVHNYNVTPLNNQPMGAMGVLPIQSAYNSTPFSNSSSNYMPGTFPVETAIPANSPPGLLQRNPTPPPGWNDPPALRFSTQNYFHTSTKNEMYAQHAGTRKWQKIINHDSQNKKNSEITKTSLNYNNYSNNVFSPIVTTVNTSLINPSYLWQQQAKKMETQAITAPITHPLLGVDPNKNPNDYMDPNNTQCQKIPKMPSSQQSTLLPSAEPSQQQGIMNQVWGSVPVQNNNQTQQQPINFQTSALAGNQPPQQQKWQSQPNMGFSDDQLQKQQVVTKQIPKEKPPLPEEYIYLQMVLEELKNQCLHKATDPRTKRKFVDVVKRLENLYDCLREARLTTATIQSLNQIVQFIQIGDYANALQTHTQIAFGSDFSQCAGFMPGLKDLAIAAISPSYVERVSLCKVFLLK</sequence>
<evidence type="ECO:0000256" key="13">
    <source>
        <dbReference type="ARBA" id="ARBA00025471"/>
    </source>
</evidence>
<evidence type="ECO:0000256" key="15">
    <source>
        <dbReference type="ARBA" id="ARBA00041470"/>
    </source>
</evidence>
<dbReference type="Gene3D" id="1.25.40.1030">
    <property type="match status" value="1"/>
</dbReference>
<dbReference type="InterPro" id="IPR001680">
    <property type="entry name" value="WD40_rpt"/>
</dbReference>
<keyword evidence="10" id="KW-0653">Protein transport</keyword>
<evidence type="ECO:0000256" key="2">
    <source>
        <dbReference type="ARBA" id="ARBA00004406"/>
    </source>
</evidence>
<evidence type="ECO:0000256" key="7">
    <source>
        <dbReference type="ARBA" id="ARBA00022737"/>
    </source>
</evidence>
<dbReference type="InterPro" id="IPR040251">
    <property type="entry name" value="SEC31-like"/>
</dbReference>
<dbReference type="FunFam" id="2.130.10.10:FF:000009">
    <property type="entry name" value="Protein transport protein Sec31A isoform A"/>
    <property type="match status" value="1"/>
</dbReference>
<dbReference type="GO" id="GO:0090110">
    <property type="term" value="P:COPII-coated vesicle cargo loading"/>
    <property type="evidence" value="ECO:0007669"/>
    <property type="project" value="TreeGrafter"/>
</dbReference>
<dbReference type="GO" id="GO:0005789">
    <property type="term" value="C:endoplasmic reticulum membrane"/>
    <property type="evidence" value="ECO:0007669"/>
    <property type="project" value="UniProtKB-SubCell"/>
</dbReference>
<evidence type="ECO:0000256" key="16">
    <source>
        <dbReference type="ARBA" id="ARBA00043112"/>
    </source>
</evidence>
<dbReference type="Proteomes" id="UP000091820">
    <property type="component" value="Unassembled WGS sequence"/>
</dbReference>
<comment type="function">
    <text evidence="13">Component of the coat protein complex II (COPII) which promotes the formation of transport vesicles from the endoplasmic reticulum (ER). The coat has two main functions, the physical deformation of the endoplasmic reticulum membrane into vesicles and the selection of cargo molecules.</text>
</comment>
<accession>A0A1A9WWQ7</accession>
<dbReference type="InterPro" id="IPR015943">
    <property type="entry name" value="WD40/YVTN_repeat-like_dom_sf"/>
</dbReference>
<evidence type="ECO:0000256" key="11">
    <source>
        <dbReference type="ARBA" id="ARBA00023136"/>
    </source>
</evidence>